<feature type="compositionally biased region" description="Low complexity" evidence="1">
    <location>
        <begin position="70"/>
        <end position="81"/>
    </location>
</feature>
<dbReference type="InterPro" id="IPR005543">
    <property type="entry name" value="PASTA_dom"/>
</dbReference>
<protein>
    <recommendedName>
        <fullName evidence="2">PASTA domain-containing protein</fullName>
    </recommendedName>
</protein>
<dbReference type="RefSeq" id="WP_345494264.1">
    <property type="nucleotide sequence ID" value="NZ_BAABJM010000001.1"/>
</dbReference>
<dbReference type="Proteomes" id="UP001500603">
    <property type="component" value="Unassembled WGS sequence"/>
</dbReference>
<feature type="region of interest" description="Disordered" evidence="1">
    <location>
        <begin position="70"/>
        <end position="96"/>
    </location>
</feature>
<comment type="caution">
    <text evidence="3">The sequence shown here is derived from an EMBL/GenBank/DDBJ whole genome shotgun (WGS) entry which is preliminary data.</text>
</comment>
<sequence>MVNPTTGFGYHYGEREFGCHRGRRVAATLGAMFAASAMALTTVGCAAGEPTPVADVTSVVPTAAVVSTLAPTSDPVPSSVQAPPPAPVATSEQQGAERVPMPNVVCMNLQDAQNAIQAAGVWYSRSADATGAGRRQVVDRNWIVVSQTPEPGVPVGEGDALLSAVKVGEPNPCG</sequence>
<feature type="domain" description="PASTA" evidence="2">
    <location>
        <begin position="99"/>
        <end position="159"/>
    </location>
</feature>
<dbReference type="Pfam" id="PF03793">
    <property type="entry name" value="PASTA"/>
    <property type="match status" value="1"/>
</dbReference>
<accession>A0ABP9JYR1</accession>
<dbReference type="Gene3D" id="3.30.10.20">
    <property type="match status" value="1"/>
</dbReference>
<evidence type="ECO:0000259" key="2">
    <source>
        <dbReference type="Pfam" id="PF03793"/>
    </source>
</evidence>
<evidence type="ECO:0000313" key="3">
    <source>
        <dbReference type="EMBL" id="GAA5047686.1"/>
    </source>
</evidence>
<organism evidence="3 4">
    <name type="scientific">Nocardia callitridis</name>
    <dbReference type="NCBI Taxonomy" id="648753"/>
    <lineage>
        <taxon>Bacteria</taxon>
        <taxon>Bacillati</taxon>
        <taxon>Actinomycetota</taxon>
        <taxon>Actinomycetes</taxon>
        <taxon>Mycobacteriales</taxon>
        <taxon>Nocardiaceae</taxon>
        <taxon>Nocardia</taxon>
    </lineage>
</organism>
<gene>
    <name evidence="3" type="ORF">GCM10023318_14540</name>
</gene>
<evidence type="ECO:0000313" key="4">
    <source>
        <dbReference type="Proteomes" id="UP001500603"/>
    </source>
</evidence>
<name>A0ABP9JYR1_9NOCA</name>
<dbReference type="EMBL" id="BAABJM010000001">
    <property type="protein sequence ID" value="GAA5047686.1"/>
    <property type="molecule type" value="Genomic_DNA"/>
</dbReference>
<reference evidence="4" key="1">
    <citation type="journal article" date="2019" name="Int. J. Syst. Evol. Microbiol.">
        <title>The Global Catalogue of Microorganisms (GCM) 10K type strain sequencing project: providing services to taxonomists for standard genome sequencing and annotation.</title>
        <authorList>
            <consortium name="The Broad Institute Genomics Platform"/>
            <consortium name="The Broad Institute Genome Sequencing Center for Infectious Disease"/>
            <person name="Wu L."/>
            <person name="Ma J."/>
        </authorList>
    </citation>
    <scope>NUCLEOTIDE SEQUENCE [LARGE SCALE GENOMIC DNA]</scope>
    <source>
        <strain evidence="4">JCM 18298</strain>
    </source>
</reference>
<evidence type="ECO:0000256" key="1">
    <source>
        <dbReference type="SAM" id="MobiDB-lite"/>
    </source>
</evidence>
<proteinExistence type="predicted"/>
<keyword evidence="4" id="KW-1185">Reference proteome</keyword>